<keyword evidence="2" id="KW-0472">Membrane</keyword>
<organism evidence="3 4">
    <name type="scientific">Salininema proteolyticum</name>
    <dbReference type="NCBI Taxonomy" id="1607685"/>
    <lineage>
        <taxon>Bacteria</taxon>
        <taxon>Bacillati</taxon>
        <taxon>Actinomycetota</taxon>
        <taxon>Actinomycetes</taxon>
        <taxon>Glycomycetales</taxon>
        <taxon>Glycomycetaceae</taxon>
        <taxon>Salininema</taxon>
    </lineage>
</organism>
<comment type="caution">
    <text evidence="3">The sequence shown here is derived from an EMBL/GenBank/DDBJ whole genome shotgun (WGS) entry which is preliminary data.</text>
</comment>
<dbReference type="InterPro" id="IPR006530">
    <property type="entry name" value="YD"/>
</dbReference>
<dbReference type="Proteomes" id="UP001595823">
    <property type="component" value="Unassembled WGS sequence"/>
</dbReference>
<dbReference type="NCBIfam" id="TIGR03696">
    <property type="entry name" value="Rhs_assc_core"/>
    <property type="match status" value="1"/>
</dbReference>
<evidence type="ECO:0000256" key="1">
    <source>
        <dbReference type="SAM" id="MobiDB-lite"/>
    </source>
</evidence>
<feature type="compositionally biased region" description="Basic and acidic residues" evidence="1">
    <location>
        <begin position="215"/>
        <end position="235"/>
    </location>
</feature>
<evidence type="ECO:0000313" key="3">
    <source>
        <dbReference type="EMBL" id="MFC4337605.1"/>
    </source>
</evidence>
<proteinExistence type="predicted"/>
<feature type="region of interest" description="Disordered" evidence="1">
    <location>
        <begin position="1900"/>
        <end position="1935"/>
    </location>
</feature>
<sequence>MTTPLLPTEPERETRARTRALASSLCLALAIGVGAVALEPLFFGDVPEHPGYGDPAEGRDAEVRDREGNDLAVEAPPEVSWPESDTVSLDLSGDGLAQSRVGGLPVMVSWTGSSGPDQVDVGVVSPQQTEQADIGGVLLAVAADDEGTVDVSVGYDGITAAYGGDWGQRLAAWSVPDCGVVEAECAQSATALASSNNGEDQTVTFTVATGANSTADEKKADRKSNESGGKAEVRPADYTGNGSTLAHQAEWSAAPASTRVVALAASEDSAAGDYKATSLAESSSWNHSGASGAFTWSYPFSAPSTVRSLAPELALSYSSQSSDGRTSATNNQGSWIGEGFTLEPGYIERRYQSCSDDGHKDEPGAGDQCWARDNATISLNGSAGDLVKDGDTWRLSSDDGSKVEHLTGADNGDNNGEYWKVTTTDGTQYYFGRHQLPGHSSGDATTDSTWTVPVFGDDSGEPCYNSTFADAYCDQAWRWNLDYIVSPTGAAMAYYYGTETNHYARHGDTDVNGDAYIRGGYLTRVDYGLDADNAYATAPSRIVFDTSERCLATKEFDCDPAKIDDGAETARNWADVPYDRNCKADTKCEYWQASPTFWTRKRLTGITTEVHDGSGYQKVDSWKLEHSWVSNGDGTRSLWLEKITRTGHTGTDPITLPSTELLPVQLENRVDETGDNISPMIRPRIATIYTDLGGQIDVTYNKANCTPGDTPTPETNTRRCFPVIWKPASKSDDITDWFNKYPVAKVTVSDRVAESPDQVTTYLYKNPAWRKADYKGIGDEENLTWSDWRGYRTVTTVGAPGTTLETQSTSTYFQGMHGDDDGSGGTKNVTFTNPIGQTVTDYKELSGQVAGTVSYNDGTAVQKSATTYWRHQTAEENHDWGSLQSYYVRENIAKTDALKKDGTWRRTSTNKNWDSTYGRLTEAQDLGGPGAADDQCTRYEYADNTGRNIVSLTKRVETVSVGCSATPDRATQVISDTRTLYDGGAYGDAPTKGLATETQILESHDGVAGEYKSVAKTSYDSYGRSISVTDAVGNTIETAYTDTEGHLVESVVTNPLGHREIVKFDIRRGSKLTKTDANGKTTTLEYDALGRMTTVWTPGQVINDTNIPYLEFEYNIASSTAPAVVTKQVTNDLNSQRSSVAIYDGLARQRQTQALGPDGGRLVSDTIYDALGRTSEKREAYYATGAPSTSLLVVDTGETDERAVTEFDDLGRATTSITYQGSEELWHTTTEHWADQTALTAVDGGTATRTYTDARGNTTELRQYYGAQPTGDYEAISYTYTPAGKMETATDAADNVWKSKYNQLGQKVKYTDPDTGTTTYTYDALGNQTSTTDARGVTVSTEYDALGRTTATWEGQPGTGTQLTKRLWDTKFKGYETSSISYQGDVTIYKYITGRNWNYKPTSTMYYVGGGKADPLKGYYSTSVDYNIDGTLEGQGWSAQGGLDAESVYYERNKLGQVVKATGSDGVYMSSAHYTPTGELTSARYPAAGTTVQKTNVYGTADRLTESWIEKDDLGGALSHVNFDYDDAGNIDSIIDEPTTQEGQRQAQCFAYDGLRRLTEAWTTAKSGTGANACDGGAATTGVSGAAPFWQSYTFDKAGNRTSMTHHAVTEGEQDRTVNYDYNTTDDSAAHALDAVEADKNMDGTIDPATETTQFAYDSVGNTKTVSNGNGFNQQFEWSPTGKLASLTTTGSATADPQTVGENISDSTTTYAYDADGKRIFRFDGDTTANLFLNDLELVHNTATGKTTSTRAVKLSGGVTRIESSGNQTQLQFTDHHGTGTIAIDCTTGDITRRQYDPYGNLAGNTTTSKNWIGQKGYVGGTIDGTGYTHIGAREYNSTLGRFMTVDPIADMGSALQLNGYAYSNNNPTTFSDPTGLLICSPSPGAFCPGQDISQQEEALGLGGSGEAPPPGHPAGPASEYPSSPGNNSGSGSNETEWDLANSYLNCNSTPVQGACATTDTNYVVEGGSGIVTFDMFIAADEAWGLHGDGRGHTSDPGAESRVRIYWDLESGRMSIVAWPSSTKNGDPKDALETCFCDSGDNRVVTDEMQGEKWTGSGHFRIEITARQSAFAIPSPEIDRRVDVWISDGRVHGDMEGDAFPSTTISYYEKGKNGNILGTYDETTPASLMTPFSVQDTGSWVKEW</sequence>
<feature type="region of interest" description="Disordered" evidence="1">
    <location>
        <begin position="397"/>
        <end position="417"/>
    </location>
</feature>
<dbReference type="InterPro" id="IPR031325">
    <property type="entry name" value="RHS_repeat"/>
</dbReference>
<protein>
    <submittedName>
        <fullName evidence="3">RHS repeat-associated core domain-containing protein</fullName>
    </submittedName>
</protein>
<evidence type="ECO:0000256" key="2">
    <source>
        <dbReference type="SAM" id="Phobius"/>
    </source>
</evidence>
<dbReference type="RefSeq" id="WP_380624765.1">
    <property type="nucleotide sequence ID" value="NZ_JBHSDK010000036.1"/>
</dbReference>
<keyword evidence="2" id="KW-0812">Transmembrane</keyword>
<dbReference type="Gene3D" id="2.180.10.10">
    <property type="entry name" value="RHS repeat-associated core"/>
    <property type="match status" value="2"/>
</dbReference>
<reference evidence="4" key="1">
    <citation type="journal article" date="2019" name="Int. J. Syst. Evol. Microbiol.">
        <title>The Global Catalogue of Microorganisms (GCM) 10K type strain sequencing project: providing services to taxonomists for standard genome sequencing and annotation.</title>
        <authorList>
            <consortium name="The Broad Institute Genomics Platform"/>
            <consortium name="The Broad Institute Genome Sequencing Center for Infectious Disease"/>
            <person name="Wu L."/>
            <person name="Ma J."/>
        </authorList>
    </citation>
    <scope>NUCLEOTIDE SEQUENCE [LARGE SCALE GENOMIC DNA]</scope>
    <source>
        <strain evidence="4">IBRC-M 10908</strain>
    </source>
</reference>
<keyword evidence="2" id="KW-1133">Transmembrane helix</keyword>
<feature type="transmembrane region" description="Helical" evidence="2">
    <location>
        <begin position="20"/>
        <end position="43"/>
    </location>
</feature>
<keyword evidence="4" id="KW-1185">Reference proteome</keyword>
<feature type="region of interest" description="Disordered" evidence="1">
    <location>
        <begin position="213"/>
        <end position="243"/>
    </location>
</feature>
<name>A0ABV8U3B0_9ACTN</name>
<evidence type="ECO:0000313" key="4">
    <source>
        <dbReference type="Proteomes" id="UP001595823"/>
    </source>
</evidence>
<dbReference type="EMBL" id="JBHSDK010000036">
    <property type="protein sequence ID" value="MFC4337605.1"/>
    <property type="molecule type" value="Genomic_DNA"/>
</dbReference>
<dbReference type="Pfam" id="PF05593">
    <property type="entry name" value="RHS_repeat"/>
    <property type="match status" value="2"/>
</dbReference>
<feature type="compositionally biased region" description="Basic and acidic residues" evidence="1">
    <location>
        <begin position="397"/>
        <end position="407"/>
    </location>
</feature>
<dbReference type="PANTHER" id="PTHR32305">
    <property type="match status" value="1"/>
</dbReference>
<dbReference type="InterPro" id="IPR022385">
    <property type="entry name" value="Rhs_assc_core"/>
</dbReference>
<dbReference type="PANTHER" id="PTHR32305:SF17">
    <property type="entry name" value="TRNA NUCLEASE WAPA"/>
    <property type="match status" value="1"/>
</dbReference>
<dbReference type="InterPro" id="IPR050708">
    <property type="entry name" value="T6SS_VgrG/RHS"/>
</dbReference>
<dbReference type="NCBIfam" id="TIGR01643">
    <property type="entry name" value="YD_repeat_2x"/>
    <property type="match status" value="3"/>
</dbReference>
<accession>A0ABV8U3B0</accession>
<feature type="region of interest" description="Disordered" evidence="1">
    <location>
        <begin position="317"/>
        <end position="336"/>
    </location>
</feature>
<feature type="compositionally biased region" description="Polar residues" evidence="1">
    <location>
        <begin position="317"/>
        <end position="334"/>
    </location>
</feature>
<gene>
    <name evidence="3" type="ORF">ACFPET_20625</name>
</gene>
<feature type="compositionally biased region" description="Low complexity" evidence="1">
    <location>
        <begin position="1915"/>
        <end position="1934"/>
    </location>
</feature>